<dbReference type="EC" id="1.10.3.2" evidence="6"/>
<dbReference type="FunFam" id="2.60.40.420:FF:000038">
    <property type="entry name" value="Extracellular dihydrogeodin oxidase/laccase"/>
    <property type="match status" value="1"/>
</dbReference>
<evidence type="ECO:0000256" key="7">
    <source>
        <dbReference type="ARBA" id="ARBA00022525"/>
    </source>
</evidence>
<evidence type="ECO:0000256" key="12">
    <source>
        <dbReference type="ARBA" id="ARBA00023180"/>
    </source>
</evidence>
<evidence type="ECO:0000256" key="14">
    <source>
        <dbReference type="SAM" id="SignalP"/>
    </source>
</evidence>
<dbReference type="Proteomes" id="UP000308671">
    <property type="component" value="Unassembled WGS sequence"/>
</dbReference>
<dbReference type="Pfam" id="PF00394">
    <property type="entry name" value="Cu-oxidase"/>
    <property type="match status" value="1"/>
</dbReference>
<evidence type="ECO:0000259" key="17">
    <source>
        <dbReference type="Pfam" id="PF07732"/>
    </source>
</evidence>
<evidence type="ECO:0000256" key="8">
    <source>
        <dbReference type="ARBA" id="ARBA00022723"/>
    </source>
</evidence>
<dbReference type="InterPro" id="IPR011706">
    <property type="entry name" value="Cu-oxidase_C"/>
</dbReference>
<dbReference type="Gene3D" id="2.60.40.420">
    <property type="entry name" value="Cupredoxins - blue copper proteins"/>
    <property type="match status" value="3"/>
</dbReference>
<dbReference type="GO" id="GO:0052716">
    <property type="term" value="F:hydroquinone:oxygen oxidoreductase activity"/>
    <property type="evidence" value="ECO:0007669"/>
    <property type="project" value="UniProtKB-EC"/>
</dbReference>
<keyword evidence="7" id="KW-0964">Secreted</keyword>
<keyword evidence="14" id="KW-0732">Signal</keyword>
<comment type="catalytic activity">
    <reaction evidence="1">
        <text>4 hydroquinone + O2 = 4 benzosemiquinone + 2 H2O</text>
        <dbReference type="Rhea" id="RHEA:11276"/>
        <dbReference type="ChEBI" id="CHEBI:15377"/>
        <dbReference type="ChEBI" id="CHEBI:15379"/>
        <dbReference type="ChEBI" id="CHEBI:17594"/>
        <dbReference type="ChEBI" id="CHEBI:17977"/>
        <dbReference type="EC" id="1.10.3.2"/>
    </reaction>
</comment>
<dbReference type="PROSITE" id="PS00080">
    <property type="entry name" value="MULTICOPPER_OXIDASE2"/>
    <property type="match status" value="1"/>
</dbReference>
<keyword evidence="12" id="KW-0325">Glycoprotein</keyword>
<evidence type="ECO:0000256" key="4">
    <source>
        <dbReference type="ARBA" id="ARBA00004613"/>
    </source>
</evidence>
<dbReference type="InterPro" id="IPR001117">
    <property type="entry name" value="Cu-oxidase_2nd"/>
</dbReference>
<feature type="domain" description="Plastocyanin-like" evidence="16">
    <location>
        <begin position="444"/>
        <end position="559"/>
    </location>
</feature>
<dbReference type="SUPFAM" id="SSF49503">
    <property type="entry name" value="Cupredoxins"/>
    <property type="match status" value="3"/>
</dbReference>
<sequence>MTWFGLFAGIFTAGAGIINTMSQTATNGNSVWGTLQAPAFPPFLTDNPLPNGYPWGSLTASGNNPYTSAPHTGVVRSYDFTVTRGTISPDGYSKDVILVNGQFPGPAIEANWGDTFEITVHNQITGPEEGTAFHWHGLLQKGTQYMDGVPAVTQCPIAPGASFTYTFKADLYGSSWYHSHYSAQYAGGLIGPMIIHGPKNAPYDIDLGPVFLTDYYHKDYFSIVKSVVESNGDAKPFSDNNLINGKMNFDCSTKAAGDNTACSDNAGISRFKFTTGKTHRLRLINAGAEGMQRFSIDGHKMVVIANDFVPVKPYTTNVVTLAVGQRTDVLVTANVGTSDSSFWMRSNISTTCSLSNQPNALAAVYYDGADTNSTPASTAWDVPDPGTCTNDELDTTEPYYSLAAEAASTTQNLDINSYVNETGTFLWTLGGTSFRANYNNPVLSLANQGNFTYPDEWNVRNFGSNTTIRIVVNNPTPASHPMHLHGHNMQILHEGAGDWDGVTVTRQSNPQRRDVQLVRANGHLVWQITTDNPGVWPFHCHIAWHVSGGLYANILERPDDIKNDAIATSALQTCTQWNAYSSTAVVDEIDSGL</sequence>
<dbReference type="PANTHER" id="PTHR11709:SF145">
    <property type="entry name" value="LCC1"/>
    <property type="match status" value="1"/>
</dbReference>
<evidence type="ECO:0000256" key="1">
    <source>
        <dbReference type="ARBA" id="ARBA00000349"/>
    </source>
</evidence>
<dbReference type="CDD" id="cd13854">
    <property type="entry name" value="CuRO_1_MaLCC_like"/>
    <property type="match status" value="1"/>
</dbReference>
<comment type="subcellular location">
    <subcellularLocation>
        <location evidence="4">Secreted</location>
    </subcellularLocation>
</comment>
<feature type="signal peptide" evidence="14">
    <location>
        <begin position="1"/>
        <end position="16"/>
    </location>
</feature>
<keyword evidence="8" id="KW-0479">Metal-binding</keyword>
<evidence type="ECO:0000256" key="2">
    <source>
        <dbReference type="ARBA" id="ARBA00001935"/>
    </source>
</evidence>
<feature type="domain" description="Plastocyanin-like" evidence="15">
    <location>
        <begin position="209"/>
        <end position="369"/>
    </location>
</feature>
<dbReference type="InterPro" id="IPR011707">
    <property type="entry name" value="Cu-oxidase-like_N"/>
</dbReference>
<dbReference type="GO" id="GO:0005507">
    <property type="term" value="F:copper ion binding"/>
    <property type="evidence" value="ECO:0007669"/>
    <property type="project" value="InterPro"/>
</dbReference>
<evidence type="ECO:0000313" key="18">
    <source>
        <dbReference type="EMBL" id="THV54155.1"/>
    </source>
</evidence>
<organism evidence="18 19">
    <name type="scientific">Botrytis galanthina</name>
    <dbReference type="NCBI Taxonomy" id="278940"/>
    <lineage>
        <taxon>Eukaryota</taxon>
        <taxon>Fungi</taxon>
        <taxon>Dikarya</taxon>
        <taxon>Ascomycota</taxon>
        <taxon>Pezizomycotina</taxon>
        <taxon>Leotiomycetes</taxon>
        <taxon>Helotiales</taxon>
        <taxon>Sclerotiniaceae</taxon>
        <taxon>Botrytis</taxon>
    </lineage>
</organism>
<feature type="chain" id="PRO_5020845585" description="laccase" evidence="14">
    <location>
        <begin position="17"/>
        <end position="593"/>
    </location>
</feature>
<keyword evidence="13" id="KW-0439">Lignin degradation</keyword>
<keyword evidence="19" id="KW-1185">Reference proteome</keyword>
<keyword evidence="11" id="KW-0186">Copper</keyword>
<evidence type="ECO:0000256" key="11">
    <source>
        <dbReference type="ARBA" id="ARBA00023008"/>
    </source>
</evidence>
<evidence type="ECO:0000256" key="10">
    <source>
        <dbReference type="ARBA" id="ARBA00023002"/>
    </source>
</evidence>
<dbReference type="PANTHER" id="PTHR11709">
    <property type="entry name" value="MULTI-COPPER OXIDASE"/>
    <property type="match status" value="1"/>
</dbReference>
<dbReference type="GO" id="GO:0046274">
    <property type="term" value="P:lignin catabolic process"/>
    <property type="evidence" value="ECO:0007669"/>
    <property type="project" value="UniProtKB-KW"/>
</dbReference>
<comment type="similarity">
    <text evidence="5">Belongs to the multicopper oxidase family.</text>
</comment>
<dbReference type="Pfam" id="PF07732">
    <property type="entry name" value="Cu-oxidase_3"/>
    <property type="match status" value="1"/>
</dbReference>
<protein>
    <recommendedName>
        <fullName evidence="6">laccase</fullName>
        <ecNumber evidence="6">1.10.3.2</ecNumber>
    </recommendedName>
</protein>
<dbReference type="InterPro" id="IPR033138">
    <property type="entry name" value="Cu_oxidase_CS"/>
</dbReference>
<gene>
    <name evidence="18" type="ORF">BGAL_0033g00270</name>
</gene>
<name>A0A4S8RCD5_9HELO</name>
<dbReference type="CDD" id="cd13880">
    <property type="entry name" value="CuRO_2_MaLCC_like"/>
    <property type="match status" value="1"/>
</dbReference>
<dbReference type="Pfam" id="PF07731">
    <property type="entry name" value="Cu-oxidase_2"/>
    <property type="match status" value="1"/>
</dbReference>
<evidence type="ECO:0000256" key="13">
    <source>
        <dbReference type="ARBA" id="ARBA00023185"/>
    </source>
</evidence>
<evidence type="ECO:0000259" key="15">
    <source>
        <dbReference type="Pfam" id="PF00394"/>
    </source>
</evidence>
<reference evidence="18 19" key="1">
    <citation type="submission" date="2017-12" db="EMBL/GenBank/DDBJ databases">
        <title>Comparative genomics of Botrytis spp.</title>
        <authorList>
            <person name="Valero-Jimenez C.A."/>
            <person name="Tapia P."/>
            <person name="Veloso J."/>
            <person name="Silva-Moreno E."/>
            <person name="Staats M."/>
            <person name="Valdes J.H."/>
            <person name="Van Kan J.A.L."/>
        </authorList>
    </citation>
    <scope>NUCLEOTIDE SEQUENCE [LARGE SCALE GENOMIC DNA]</scope>
    <source>
        <strain evidence="18 19">MUCL435</strain>
    </source>
</reference>
<evidence type="ECO:0000256" key="6">
    <source>
        <dbReference type="ARBA" id="ARBA00012297"/>
    </source>
</evidence>
<dbReference type="CDD" id="cd13901">
    <property type="entry name" value="CuRO_3_MaLCC_like"/>
    <property type="match status" value="1"/>
</dbReference>
<comment type="caution">
    <text evidence="18">The sequence shown here is derived from an EMBL/GenBank/DDBJ whole genome shotgun (WGS) entry which is preliminary data.</text>
</comment>
<dbReference type="InterPro" id="IPR002355">
    <property type="entry name" value="Cu_oxidase_Cu_BS"/>
</dbReference>
<comment type="cofactor">
    <cofactor evidence="2">
        <name>Cu cation</name>
        <dbReference type="ChEBI" id="CHEBI:23378"/>
    </cofactor>
</comment>
<proteinExistence type="inferred from homology"/>
<accession>A0A4S8RCD5</accession>
<evidence type="ECO:0000256" key="5">
    <source>
        <dbReference type="ARBA" id="ARBA00010609"/>
    </source>
</evidence>
<dbReference type="EMBL" id="PQXL01000033">
    <property type="protein sequence ID" value="THV54155.1"/>
    <property type="molecule type" value="Genomic_DNA"/>
</dbReference>
<keyword evidence="9" id="KW-0677">Repeat</keyword>
<evidence type="ECO:0000256" key="3">
    <source>
        <dbReference type="ARBA" id="ARBA00002075"/>
    </source>
</evidence>
<dbReference type="FunFam" id="2.60.40.420:FF:000096">
    <property type="entry name" value="Multicopper oxidase"/>
    <property type="match status" value="1"/>
</dbReference>
<comment type="function">
    <text evidence="3">Lignin degradation and detoxification of lignin-derived products.</text>
</comment>
<dbReference type="InterPro" id="IPR045087">
    <property type="entry name" value="Cu-oxidase_fam"/>
</dbReference>
<dbReference type="OrthoDB" id="2121828at2759"/>
<dbReference type="GO" id="GO:0005576">
    <property type="term" value="C:extracellular region"/>
    <property type="evidence" value="ECO:0007669"/>
    <property type="project" value="UniProtKB-SubCell"/>
</dbReference>
<dbReference type="InterPro" id="IPR008972">
    <property type="entry name" value="Cupredoxin"/>
</dbReference>
<keyword evidence="10" id="KW-0560">Oxidoreductase</keyword>
<dbReference type="PROSITE" id="PS00079">
    <property type="entry name" value="MULTICOPPER_OXIDASE1"/>
    <property type="match status" value="1"/>
</dbReference>
<evidence type="ECO:0000313" key="19">
    <source>
        <dbReference type="Proteomes" id="UP000308671"/>
    </source>
</evidence>
<evidence type="ECO:0000256" key="9">
    <source>
        <dbReference type="ARBA" id="ARBA00022737"/>
    </source>
</evidence>
<dbReference type="FunFam" id="2.60.40.420:FF:000021">
    <property type="entry name" value="Extracellular dihydrogeodin oxidase/laccase"/>
    <property type="match status" value="1"/>
</dbReference>
<dbReference type="AlphaFoldDB" id="A0A4S8RCD5"/>
<evidence type="ECO:0000259" key="16">
    <source>
        <dbReference type="Pfam" id="PF07731"/>
    </source>
</evidence>
<feature type="domain" description="Plastocyanin-like" evidence="17">
    <location>
        <begin position="82"/>
        <end position="199"/>
    </location>
</feature>